<dbReference type="EMBL" id="VSRR010135693">
    <property type="protein sequence ID" value="MPD03330.1"/>
    <property type="molecule type" value="Genomic_DNA"/>
</dbReference>
<organism evidence="2 3">
    <name type="scientific">Portunus trituberculatus</name>
    <name type="common">Swimming crab</name>
    <name type="synonym">Neptunus trituberculatus</name>
    <dbReference type="NCBI Taxonomy" id="210409"/>
    <lineage>
        <taxon>Eukaryota</taxon>
        <taxon>Metazoa</taxon>
        <taxon>Ecdysozoa</taxon>
        <taxon>Arthropoda</taxon>
        <taxon>Crustacea</taxon>
        <taxon>Multicrustacea</taxon>
        <taxon>Malacostraca</taxon>
        <taxon>Eumalacostraca</taxon>
        <taxon>Eucarida</taxon>
        <taxon>Decapoda</taxon>
        <taxon>Pleocyemata</taxon>
        <taxon>Brachyura</taxon>
        <taxon>Eubrachyura</taxon>
        <taxon>Portunoidea</taxon>
        <taxon>Portunidae</taxon>
        <taxon>Portuninae</taxon>
        <taxon>Portunus</taxon>
    </lineage>
</organism>
<evidence type="ECO:0000313" key="3">
    <source>
        <dbReference type="Proteomes" id="UP000324222"/>
    </source>
</evidence>
<evidence type="ECO:0000256" key="1">
    <source>
        <dbReference type="SAM" id="MobiDB-lite"/>
    </source>
</evidence>
<gene>
    <name evidence="2" type="ORF">E2C01_098962</name>
</gene>
<sequence length="141" mass="15680">MSLQLSMFVVQFADCSNVERGSCNRALSSVLPAARNTSRRQIHTLTLNYSRLDDVPGWRVAAPQRSVSWAYVAAPHPHGSPAWPMTAREGQLSSDRRRGRHVLLIVLVGRSHDPRGDGRGARRGWDGGRERGRGRIVIESE</sequence>
<keyword evidence="3" id="KW-1185">Reference proteome</keyword>
<accession>A0A5B7K8B8</accession>
<reference evidence="2 3" key="1">
    <citation type="submission" date="2019-05" db="EMBL/GenBank/DDBJ databases">
        <title>Another draft genome of Portunus trituberculatus and its Hox gene families provides insights of decapod evolution.</title>
        <authorList>
            <person name="Jeong J.-H."/>
            <person name="Song I."/>
            <person name="Kim S."/>
            <person name="Choi T."/>
            <person name="Kim D."/>
            <person name="Ryu S."/>
            <person name="Kim W."/>
        </authorList>
    </citation>
    <scope>NUCLEOTIDE SEQUENCE [LARGE SCALE GENOMIC DNA]</scope>
    <source>
        <tissue evidence="2">Muscle</tissue>
    </source>
</reference>
<evidence type="ECO:0000313" key="2">
    <source>
        <dbReference type="EMBL" id="MPD03330.1"/>
    </source>
</evidence>
<comment type="caution">
    <text evidence="2">The sequence shown here is derived from an EMBL/GenBank/DDBJ whole genome shotgun (WGS) entry which is preliminary data.</text>
</comment>
<name>A0A5B7K8B8_PORTR</name>
<proteinExistence type="predicted"/>
<dbReference type="Proteomes" id="UP000324222">
    <property type="component" value="Unassembled WGS sequence"/>
</dbReference>
<dbReference type="AlphaFoldDB" id="A0A5B7K8B8"/>
<protein>
    <submittedName>
        <fullName evidence="2">Uncharacterized protein</fullName>
    </submittedName>
</protein>
<feature type="region of interest" description="Disordered" evidence="1">
    <location>
        <begin position="115"/>
        <end position="141"/>
    </location>
</feature>